<accession>A0ABY6CYJ9</accession>
<dbReference type="SUPFAM" id="SSF52540">
    <property type="entry name" value="P-loop containing nucleoside triphosphate hydrolases"/>
    <property type="match status" value="1"/>
</dbReference>
<dbReference type="Gene3D" id="3.40.50.300">
    <property type="entry name" value="P-loop containing nucleotide triphosphate hydrolases"/>
    <property type="match status" value="2"/>
</dbReference>
<keyword evidence="3 7" id="KW-0347">Helicase</keyword>
<dbReference type="InterPro" id="IPR000629">
    <property type="entry name" value="RNA-helicase_DEAD-box_CS"/>
</dbReference>
<dbReference type="InterPro" id="IPR001650">
    <property type="entry name" value="Helicase_C-like"/>
</dbReference>
<name>A0ABY6CYJ9_9BACT</name>
<feature type="domain" description="Helicase ATP-binding" evidence="9">
    <location>
        <begin position="32"/>
        <end position="207"/>
    </location>
</feature>
<dbReference type="PROSITE" id="PS00039">
    <property type="entry name" value="DEAD_ATP_HELICASE"/>
    <property type="match status" value="1"/>
</dbReference>
<dbReference type="InterPro" id="IPR027417">
    <property type="entry name" value="P-loop_NTPase"/>
</dbReference>
<evidence type="ECO:0000256" key="2">
    <source>
        <dbReference type="ARBA" id="ARBA00022801"/>
    </source>
</evidence>
<evidence type="ECO:0000256" key="3">
    <source>
        <dbReference type="ARBA" id="ARBA00022806"/>
    </source>
</evidence>
<dbReference type="CDD" id="cd18787">
    <property type="entry name" value="SF2_C_DEAD"/>
    <property type="match status" value="1"/>
</dbReference>
<dbReference type="Pfam" id="PF00271">
    <property type="entry name" value="Helicase_C"/>
    <property type="match status" value="1"/>
</dbReference>
<reference evidence="12" key="1">
    <citation type="submission" date="2022-10" db="EMBL/GenBank/DDBJ databases">
        <title>Comparative genomics and taxonomic characterization of three novel marine species of genus Reichenbachiella exhibiting antioxidant and polysaccharide degradation activities.</title>
        <authorList>
            <person name="Muhammad N."/>
            <person name="Lee Y.-J."/>
            <person name="Ko J."/>
            <person name="Kim S.-G."/>
        </authorList>
    </citation>
    <scope>NUCLEOTIDE SEQUENCE</scope>
    <source>
        <strain evidence="12">Wsw4-B4</strain>
    </source>
</reference>
<evidence type="ECO:0000259" key="10">
    <source>
        <dbReference type="PROSITE" id="PS51194"/>
    </source>
</evidence>
<gene>
    <name evidence="12" type="ORF">N7E81_13995</name>
</gene>
<feature type="domain" description="DEAD-box RNA helicase Q" evidence="11">
    <location>
        <begin position="1"/>
        <end position="29"/>
    </location>
</feature>
<feature type="short sequence motif" description="Q motif" evidence="6">
    <location>
        <begin position="1"/>
        <end position="29"/>
    </location>
</feature>
<evidence type="ECO:0000313" key="13">
    <source>
        <dbReference type="Proteomes" id="UP001062165"/>
    </source>
</evidence>
<dbReference type="EMBL" id="CP106735">
    <property type="protein sequence ID" value="UXX78469.1"/>
    <property type="molecule type" value="Genomic_DNA"/>
</dbReference>
<dbReference type="GO" id="GO:0004386">
    <property type="term" value="F:helicase activity"/>
    <property type="evidence" value="ECO:0007669"/>
    <property type="project" value="UniProtKB-KW"/>
</dbReference>
<evidence type="ECO:0000259" key="11">
    <source>
        <dbReference type="PROSITE" id="PS51195"/>
    </source>
</evidence>
<evidence type="ECO:0000256" key="4">
    <source>
        <dbReference type="ARBA" id="ARBA00022840"/>
    </source>
</evidence>
<dbReference type="SMART" id="SM00487">
    <property type="entry name" value="DEXDc"/>
    <property type="match status" value="1"/>
</dbReference>
<keyword evidence="1 7" id="KW-0547">Nucleotide-binding</keyword>
<evidence type="ECO:0000256" key="5">
    <source>
        <dbReference type="ARBA" id="ARBA00038437"/>
    </source>
</evidence>
<organism evidence="12 13">
    <name type="scientific">Reichenbachiella carrageenanivorans</name>
    <dbReference type="NCBI Taxonomy" id="2979869"/>
    <lineage>
        <taxon>Bacteria</taxon>
        <taxon>Pseudomonadati</taxon>
        <taxon>Bacteroidota</taxon>
        <taxon>Cytophagia</taxon>
        <taxon>Cytophagales</taxon>
        <taxon>Reichenbachiellaceae</taxon>
        <taxon>Reichenbachiella</taxon>
    </lineage>
</organism>
<evidence type="ECO:0000256" key="8">
    <source>
        <dbReference type="SAM" id="MobiDB-lite"/>
    </source>
</evidence>
<dbReference type="InterPro" id="IPR011545">
    <property type="entry name" value="DEAD/DEAH_box_helicase_dom"/>
</dbReference>
<evidence type="ECO:0000256" key="6">
    <source>
        <dbReference type="PROSITE-ProRule" id="PRU00552"/>
    </source>
</evidence>
<dbReference type="RefSeq" id="WP_263050214.1">
    <property type="nucleotide sequence ID" value="NZ_CP106735.1"/>
</dbReference>
<dbReference type="PANTHER" id="PTHR47959">
    <property type="entry name" value="ATP-DEPENDENT RNA HELICASE RHLE-RELATED"/>
    <property type="match status" value="1"/>
</dbReference>
<dbReference type="SMART" id="SM00490">
    <property type="entry name" value="HELICc"/>
    <property type="match status" value="1"/>
</dbReference>
<keyword evidence="13" id="KW-1185">Reference proteome</keyword>
<evidence type="ECO:0000256" key="7">
    <source>
        <dbReference type="RuleBase" id="RU000492"/>
    </source>
</evidence>
<proteinExistence type="inferred from homology"/>
<feature type="domain" description="Helicase C-terminal" evidence="10">
    <location>
        <begin position="232"/>
        <end position="377"/>
    </location>
</feature>
<evidence type="ECO:0000259" key="9">
    <source>
        <dbReference type="PROSITE" id="PS51192"/>
    </source>
</evidence>
<evidence type="ECO:0000313" key="12">
    <source>
        <dbReference type="EMBL" id="UXX78469.1"/>
    </source>
</evidence>
<keyword evidence="2 7" id="KW-0378">Hydrolase</keyword>
<feature type="region of interest" description="Disordered" evidence="8">
    <location>
        <begin position="375"/>
        <end position="407"/>
    </location>
</feature>
<dbReference type="PANTHER" id="PTHR47959:SF13">
    <property type="entry name" value="ATP-DEPENDENT RNA HELICASE RHLE"/>
    <property type="match status" value="1"/>
</dbReference>
<dbReference type="CDD" id="cd00268">
    <property type="entry name" value="DEADc"/>
    <property type="match status" value="1"/>
</dbReference>
<dbReference type="PROSITE" id="PS51192">
    <property type="entry name" value="HELICASE_ATP_BIND_1"/>
    <property type="match status" value="1"/>
</dbReference>
<dbReference type="InterPro" id="IPR014014">
    <property type="entry name" value="RNA_helicase_DEAD_Q_motif"/>
</dbReference>
<dbReference type="Pfam" id="PF00270">
    <property type="entry name" value="DEAD"/>
    <property type="match status" value="1"/>
</dbReference>
<dbReference type="InterPro" id="IPR014001">
    <property type="entry name" value="Helicase_ATP-bd"/>
</dbReference>
<protein>
    <submittedName>
        <fullName evidence="12">DEAD/DEAH box helicase</fullName>
    </submittedName>
</protein>
<dbReference type="PROSITE" id="PS51194">
    <property type="entry name" value="HELICASE_CTER"/>
    <property type="match status" value="1"/>
</dbReference>
<dbReference type="PROSITE" id="PS51195">
    <property type="entry name" value="Q_MOTIF"/>
    <property type="match status" value="1"/>
</dbReference>
<dbReference type="InterPro" id="IPR044742">
    <property type="entry name" value="DEAD/DEAH_RhlB"/>
</dbReference>
<evidence type="ECO:0000256" key="1">
    <source>
        <dbReference type="ARBA" id="ARBA00022741"/>
    </source>
</evidence>
<keyword evidence="4 7" id="KW-0067">ATP-binding</keyword>
<dbReference type="InterPro" id="IPR050079">
    <property type="entry name" value="DEAD_box_RNA_helicase"/>
</dbReference>
<dbReference type="Proteomes" id="UP001062165">
    <property type="component" value="Chromosome"/>
</dbReference>
<sequence>MKFKEVGIHPPVLDGVDAMGFENTTPIQEKAIPIILEKKDLIACAQTGTGKTAAFLLPTMQQIHDQADHGNIDALVVVPTRELAIQIDQQIQGLGYFVDISSVAVYGGGDGVSWEVQKKALLKGANIVIATPGRMIAHLNQEYVDLSKVKHFILDEADRMLDMGFYDDLKKIMKFIPKDCQRLMFSATMPPKIRTLAKEILNEPEEVSIAISKPSENILQGAFMIHDGQKSALIHHIFSAKKMDSVIVFLSRKSEVDKIAREISKLGVNAAPIHSGLEQSKRESVLQDFINKKINVLVATDVMSRGIDIKGIDMVINYNVPGDAADYVHRIGRTGRADANGVAFTFVNEEDMYNFSNIETLIGKEIQKIRLPEHIGEGPVYNPKQRSFKPRGGSSGGSKGKRRPPKK</sequence>
<comment type="similarity">
    <text evidence="5 7">Belongs to the DEAD box helicase family.</text>
</comment>